<reference evidence="1" key="1">
    <citation type="submission" date="2023-04" db="EMBL/GenBank/DDBJ databases">
        <title>Candida boidinii NBRC 1967.</title>
        <authorList>
            <person name="Ichikawa N."/>
            <person name="Sato H."/>
            <person name="Tonouchi N."/>
        </authorList>
    </citation>
    <scope>NUCLEOTIDE SEQUENCE</scope>
    <source>
        <strain evidence="1">NBRC 1967</strain>
    </source>
</reference>
<sequence length="232" mass="26858">MSFRDRGNRVLLPFGLEYSDIIQEQDKGLIYPLPINGPVTKLEDDSSKQFTNFTELMKNGNFYSGKLESLLPDYTNSKISYLEGGVNDGIKRYSDRYRKQSKAGRSIQDHPFNLEFFPQELHSVMISKNNNKIKKKKILALSNYSKGVDNDMSEFIKLSEEEKKKELLDRINNVEEDDNENAVNENPEDEEDEDEDEEFEEDEDDDYNAEKYFDDGDDYGDEEDGGDDEAAF</sequence>
<protein>
    <submittedName>
        <fullName evidence="1">Unnamed protein product</fullName>
    </submittedName>
</protein>
<gene>
    <name evidence="1" type="ORF">Cboi01_000197300</name>
</gene>
<evidence type="ECO:0000313" key="2">
    <source>
        <dbReference type="Proteomes" id="UP001165101"/>
    </source>
</evidence>
<comment type="caution">
    <text evidence="1">The sequence shown here is derived from an EMBL/GenBank/DDBJ whole genome shotgun (WGS) entry which is preliminary data.</text>
</comment>
<dbReference type="Proteomes" id="UP001165101">
    <property type="component" value="Unassembled WGS sequence"/>
</dbReference>
<accession>A0ACB5TLZ7</accession>
<keyword evidence="2" id="KW-1185">Reference proteome</keyword>
<organism evidence="1 2">
    <name type="scientific">Candida boidinii</name>
    <name type="common">Yeast</name>
    <dbReference type="NCBI Taxonomy" id="5477"/>
    <lineage>
        <taxon>Eukaryota</taxon>
        <taxon>Fungi</taxon>
        <taxon>Dikarya</taxon>
        <taxon>Ascomycota</taxon>
        <taxon>Saccharomycotina</taxon>
        <taxon>Pichiomycetes</taxon>
        <taxon>Pichiales</taxon>
        <taxon>Pichiaceae</taxon>
        <taxon>Ogataea</taxon>
        <taxon>Ogataea/Candida clade</taxon>
    </lineage>
</organism>
<dbReference type="EMBL" id="BSXV01000812">
    <property type="protein sequence ID" value="GME90724.1"/>
    <property type="molecule type" value="Genomic_DNA"/>
</dbReference>
<name>A0ACB5TLZ7_CANBO</name>
<evidence type="ECO:0000313" key="1">
    <source>
        <dbReference type="EMBL" id="GME90724.1"/>
    </source>
</evidence>
<proteinExistence type="predicted"/>